<keyword evidence="1" id="KW-0812">Transmembrane</keyword>
<feature type="transmembrane region" description="Helical" evidence="1">
    <location>
        <begin position="204"/>
        <end position="220"/>
    </location>
</feature>
<evidence type="ECO:0000313" key="2">
    <source>
        <dbReference type="EMBL" id="CRG90780.1"/>
    </source>
</evidence>
<dbReference type="STRING" id="28573.A0A0U1M6Y2"/>
<evidence type="ECO:0000256" key="1">
    <source>
        <dbReference type="SAM" id="Phobius"/>
    </source>
</evidence>
<feature type="transmembrane region" description="Helical" evidence="1">
    <location>
        <begin position="161"/>
        <end position="184"/>
    </location>
</feature>
<evidence type="ECO:0000313" key="3">
    <source>
        <dbReference type="Proteomes" id="UP000054383"/>
    </source>
</evidence>
<name>A0A0U1M6Y2_TALIS</name>
<feature type="transmembrane region" description="Helical" evidence="1">
    <location>
        <begin position="309"/>
        <end position="327"/>
    </location>
</feature>
<proteinExistence type="predicted"/>
<sequence>MGLASYLPVVFFLLSGFAGFSIFVFSENNGLFRLVEHFADNKVLPGSGDPLRTVYTGFEPVDRLLSVLTVFFIPVVDGSNPSLFLHSVTFTGAFGSAWVLVVLEAWRKGNSSKMFSLPSIFGVAAQVATFAVSTPIYFGLQLLASDTSFQPTAKNIAIPRAVVNSIPIIFILAYQVPSFSMLIPAPEIVTFDQKQTLVALWQPWPVYVSILLTVTSLLFSESTSDNSPFKLRKSLRAAYTFALTNSALNHVVAWTVSLLTVAKPEFFNEDYLHSLHPAQVFTPYNPFTNGELKVKDIGDGVHIFLQWDFLVGTTSVLLWAVTVNAFARCKIQGKVGWFGLLFKVVTSALLTGPVGAAVQLVWERDELVLDDEIIKSAAKKAL</sequence>
<dbReference type="OrthoDB" id="72269at2759"/>
<gene>
    <name evidence="2" type="ORF">PISL3812_07825</name>
</gene>
<dbReference type="AlphaFoldDB" id="A0A0U1M6Y2"/>
<keyword evidence="1" id="KW-1133">Transmembrane helix</keyword>
<accession>A0A0U1M6Y2</accession>
<dbReference type="Proteomes" id="UP000054383">
    <property type="component" value="Unassembled WGS sequence"/>
</dbReference>
<feature type="transmembrane region" description="Helical" evidence="1">
    <location>
        <begin position="241"/>
        <end position="262"/>
    </location>
</feature>
<reference evidence="2 3" key="1">
    <citation type="submission" date="2015-04" db="EMBL/GenBank/DDBJ databases">
        <authorList>
            <person name="Syromyatnikov M.Y."/>
            <person name="Popov V.N."/>
        </authorList>
    </citation>
    <scope>NUCLEOTIDE SEQUENCE [LARGE SCALE GENOMIC DNA]</scope>
    <source>
        <strain evidence="2">WF-38-12</strain>
    </source>
</reference>
<feature type="transmembrane region" description="Helical" evidence="1">
    <location>
        <begin position="83"/>
        <end position="103"/>
    </location>
</feature>
<feature type="transmembrane region" description="Helical" evidence="1">
    <location>
        <begin position="6"/>
        <end position="25"/>
    </location>
</feature>
<organism evidence="2 3">
    <name type="scientific">Talaromyces islandicus</name>
    <name type="common">Penicillium islandicum</name>
    <dbReference type="NCBI Taxonomy" id="28573"/>
    <lineage>
        <taxon>Eukaryota</taxon>
        <taxon>Fungi</taxon>
        <taxon>Dikarya</taxon>
        <taxon>Ascomycota</taxon>
        <taxon>Pezizomycotina</taxon>
        <taxon>Eurotiomycetes</taxon>
        <taxon>Eurotiomycetidae</taxon>
        <taxon>Eurotiales</taxon>
        <taxon>Trichocomaceae</taxon>
        <taxon>Talaromyces</taxon>
        <taxon>Talaromyces sect. Islandici</taxon>
    </lineage>
</organism>
<dbReference type="EMBL" id="CVMT01000008">
    <property type="protein sequence ID" value="CRG90780.1"/>
    <property type="molecule type" value="Genomic_DNA"/>
</dbReference>
<keyword evidence="3" id="KW-1185">Reference proteome</keyword>
<feature type="transmembrane region" description="Helical" evidence="1">
    <location>
        <begin position="339"/>
        <end position="362"/>
    </location>
</feature>
<dbReference type="OMA" id="DNYFAFM"/>
<feature type="transmembrane region" description="Helical" evidence="1">
    <location>
        <begin position="115"/>
        <end position="140"/>
    </location>
</feature>
<keyword evidence="1" id="KW-0472">Membrane</keyword>
<protein>
    <submittedName>
        <fullName evidence="2">Uncharacterized protein</fullName>
    </submittedName>
</protein>